<protein>
    <submittedName>
        <fullName evidence="1">Uncharacterized protein</fullName>
    </submittedName>
</protein>
<dbReference type="Gramene" id="Mp4g11720.1">
    <property type="protein sequence ID" value="Mp4g11720.1.cds1"/>
    <property type="gene ID" value="Mp4g11720"/>
</dbReference>
<reference evidence="2" key="1">
    <citation type="journal article" date="2017" name="Cell">
        <title>Insights into land plant evolution garnered from the Marchantia polymorpha genome.</title>
        <authorList>
            <person name="Bowman J.L."/>
            <person name="Kohchi T."/>
            <person name="Yamato K.T."/>
            <person name="Jenkins J."/>
            <person name="Shu S."/>
            <person name="Ishizaki K."/>
            <person name="Yamaoka S."/>
            <person name="Nishihama R."/>
            <person name="Nakamura Y."/>
            <person name="Berger F."/>
            <person name="Adam C."/>
            <person name="Aki S.S."/>
            <person name="Althoff F."/>
            <person name="Araki T."/>
            <person name="Arteaga-Vazquez M.A."/>
            <person name="Balasubrmanian S."/>
            <person name="Barry K."/>
            <person name="Bauer D."/>
            <person name="Boehm C.R."/>
            <person name="Briginshaw L."/>
            <person name="Caballero-Perez J."/>
            <person name="Catarino B."/>
            <person name="Chen F."/>
            <person name="Chiyoda S."/>
            <person name="Chovatia M."/>
            <person name="Davies K.M."/>
            <person name="Delmans M."/>
            <person name="Demura T."/>
            <person name="Dierschke T."/>
            <person name="Dolan L."/>
            <person name="Dorantes-Acosta A.E."/>
            <person name="Eklund D.M."/>
            <person name="Florent S.N."/>
            <person name="Flores-Sandoval E."/>
            <person name="Fujiyama A."/>
            <person name="Fukuzawa H."/>
            <person name="Galik B."/>
            <person name="Grimanelli D."/>
            <person name="Grimwood J."/>
            <person name="Grossniklaus U."/>
            <person name="Hamada T."/>
            <person name="Haseloff J."/>
            <person name="Hetherington A.J."/>
            <person name="Higo A."/>
            <person name="Hirakawa Y."/>
            <person name="Hundley H.N."/>
            <person name="Ikeda Y."/>
            <person name="Inoue K."/>
            <person name="Inoue S.I."/>
            <person name="Ishida S."/>
            <person name="Jia Q."/>
            <person name="Kakita M."/>
            <person name="Kanazawa T."/>
            <person name="Kawai Y."/>
            <person name="Kawashima T."/>
            <person name="Kennedy M."/>
            <person name="Kinose K."/>
            <person name="Kinoshita T."/>
            <person name="Kohara Y."/>
            <person name="Koide E."/>
            <person name="Komatsu K."/>
            <person name="Kopischke S."/>
            <person name="Kubo M."/>
            <person name="Kyozuka J."/>
            <person name="Lagercrantz U."/>
            <person name="Lin S.S."/>
            <person name="Lindquist E."/>
            <person name="Lipzen A.M."/>
            <person name="Lu C.W."/>
            <person name="De Luna E."/>
            <person name="Martienssen R.A."/>
            <person name="Minamino N."/>
            <person name="Mizutani M."/>
            <person name="Mizutani M."/>
            <person name="Mochizuki N."/>
            <person name="Monte I."/>
            <person name="Mosher R."/>
            <person name="Nagasaki H."/>
            <person name="Nakagami H."/>
            <person name="Naramoto S."/>
            <person name="Nishitani K."/>
            <person name="Ohtani M."/>
            <person name="Okamoto T."/>
            <person name="Okumura M."/>
            <person name="Phillips J."/>
            <person name="Pollak B."/>
            <person name="Reinders A."/>
            <person name="Rovekamp M."/>
            <person name="Sano R."/>
            <person name="Sawa S."/>
            <person name="Schmid M.W."/>
            <person name="Shirakawa M."/>
            <person name="Solano R."/>
            <person name="Spunde A."/>
            <person name="Suetsugu N."/>
            <person name="Sugano S."/>
            <person name="Sugiyama A."/>
            <person name="Sun R."/>
            <person name="Suzuki Y."/>
            <person name="Takenaka M."/>
            <person name="Takezawa D."/>
            <person name="Tomogane H."/>
            <person name="Tsuzuki M."/>
            <person name="Ueda T."/>
            <person name="Umeda M."/>
            <person name="Ward J.M."/>
            <person name="Watanabe Y."/>
            <person name="Yazaki K."/>
            <person name="Yokoyama R."/>
            <person name="Yoshitake Y."/>
            <person name="Yotsui I."/>
            <person name="Zachgo S."/>
            <person name="Schmutz J."/>
        </authorList>
    </citation>
    <scope>NUCLEOTIDE SEQUENCE [LARGE SCALE GENOMIC DNA]</scope>
    <source>
        <strain evidence="2">Tak-1</strain>
    </source>
</reference>
<name>A0A2R6XKB3_MARPO</name>
<dbReference type="Proteomes" id="UP000244005">
    <property type="component" value="Unassembled WGS sequence"/>
</dbReference>
<evidence type="ECO:0000313" key="1">
    <source>
        <dbReference type="EMBL" id="PTQ46496.1"/>
    </source>
</evidence>
<gene>
    <name evidence="1" type="ORF">MARPO_0011s0157</name>
</gene>
<sequence length="86" mass="10021">MFGLLLLMQGEVRRCDEMRSKCWLSHGTRKCLMREYQDRTTLGSKARDVHVVERAYKKMQVMSGRYSSTHKDSCPEHGRVTLNVLS</sequence>
<dbReference type="AlphaFoldDB" id="A0A2R6XKB3"/>
<evidence type="ECO:0000313" key="2">
    <source>
        <dbReference type="Proteomes" id="UP000244005"/>
    </source>
</evidence>
<organism evidence="1 2">
    <name type="scientific">Marchantia polymorpha</name>
    <name type="common">Common liverwort</name>
    <name type="synonym">Marchantia aquatica</name>
    <dbReference type="NCBI Taxonomy" id="3197"/>
    <lineage>
        <taxon>Eukaryota</taxon>
        <taxon>Viridiplantae</taxon>
        <taxon>Streptophyta</taxon>
        <taxon>Embryophyta</taxon>
        <taxon>Marchantiophyta</taxon>
        <taxon>Marchantiopsida</taxon>
        <taxon>Marchantiidae</taxon>
        <taxon>Marchantiales</taxon>
        <taxon>Marchantiaceae</taxon>
        <taxon>Marchantia</taxon>
    </lineage>
</organism>
<dbReference type="EMBL" id="KZ772683">
    <property type="protein sequence ID" value="PTQ46496.1"/>
    <property type="molecule type" value="Genomic_DNA"/>
</dbReference>
<accession>A0A2R6XKB3</accession>
<proteinExistence type="predicted"/>
<keyword evidence="2" id="KW-1185">Reference proteome</keyword>